<evidence type="ECO:0000313" key="1">
    <source>
        <dbReference type="EMBL" id="CAF1154123.1"/>
    </source>
</evidence>
<evidence type="ECO:0000313" key="2">
    <source>
        <dbReference type="EMBL" id="CAF3917572.1"/>
    </source>
</evidence>
<proteinExistence type="predicted"/>
<sequence>MKIADRWKLSSSFFSINNLEWNSKLMEDWNSKISADLCLNDEWIKQNQLNNKLTKLVLYGKEGHLADDIFELGYLIGRQIIGIDLSNSSYNRKNIIFPTENSADDMSSANMVDFNLQQGNDIDIESQKSYSTPTHVELIQNNITPSVQHQLITNEKNYVHTEAVPIYTSQNSEFVQLPPITEFQKPTISQEQNPGKNKTNKRYNYICINH</sequence>
<dbReference type="EMBL" id="CAJOBC010006986">
    <property type="protein sequence ID" value="CAF3917572.1"/>
    <property type="molecule type" value="Genomic_DNA"/>
</dbReference>
<evidence type="ECO:0000313" key="3">
    <source>
        <dbReference type="Proteomes" id="UP000663829"/>
    </source>
</evidence>
<dbReference type="AlphaFoldDB" id="A0A814T3H1"/>
<dbReference type="EMBL" id="CAJNOQ010006986">
    <property type="protein sequence ID" value="CAF1154123.1"/>
    <property type="molecule type" value="Genomic_DNA"/>
</dbReference>
<accession>A0A814T3H1</accession>
<organism evidence="1 3">
    <name type="scientific">Didymodactylos carnosus</name>
    <dbReference type="NCBI Taxonomy" id="1234261"/>
    <lineage>
        <taxon>Eukaryota</taxon>
        <taxon>Metazoa</taxon>
        <taxon>Spiralia</taxon>
        <taxon>Gnathifera</taxon>
        <taxon>Rotifera</taxon>
        <taxon>Eurotatoria</taxon>
        <taxon>Bdelloidea</taxon>
        <taxon>Philodinida</taxon>
        <taxon>Philodinidae</taxon>
        <taxon>Didymodactylos</taxon>
    </lineage>
</organism>
<protein>
    <submittedName>
        <fullName evidence="1">Uncharacterized protein</fullName>
    </submittedName>
</protein>
<dbReference type="Proteomes" id="UP000681722">
    <property type="component" value="Unassembled WGS sequence"/>
</dbReference>
<dbReference type="Proteomes" id="UP000663829">
    <property type="component" value="Unassembled WGS sequence"/>
</dbReference>
<reference evidence="1" key="1">
    <citation type="submission" date="2021-02" db="EMBL/GenBank/DDBJ databases">
        <authorList>
            <person name="Nowell W R."/>
        </authorList>
    </citation>
    <scope>NUCLEOTIDE SEQUENCE</scope>
</reference>
<comment type="caution">
    <text evidence="1">The sequence shown here is derived from an EMBL/GenBank/DDBJ whole genome shotgun (WGS) entry which is preliminary data.</text>
</comment>
<keyword evidence="3" id="KW-1185">Reference proteome</keyword>
<gene>
    <name evidence="1" type="ORF">GPM918_LOCUS21337</name>
    <name evidence="2" type="ORF">SRO942_LOCUS21334</name>
</gene>
<name>A0A814T3H1_9BILA</name>